<dbReference type="EMBL" id="BMXK01000007">
    <property type="protein sequence ID" value="GHD07914.1"/>
    <property type="molecule type" value="Genomic_DNA"/>
</dbReference>
<comment type="caution">
    <text evidence="3">The sequence shown here is derived from an EMBL/GenBank/DDBJ whole genome shotgun (WGS) entry which is preliminary data.</text>
</comment>
<evidence type="ECO:0000256" key="1">
    <source>
        <dbReference type="SAM" id="MobiDB-lite"/>
    </source>
</evidence>
<evidence type="ECO:0000313" key="3">
    <source>
        <dbReference type="EMBL" id="GHD07914.1"/>
    </source>
</evidence>
<keyword evidence="2" id="KW-0812">Transmembrane</keyword>
<keyword evidence="4" id="KW-1185">Reference proteome</keyword>
<name>A0ABQ3GKE6_9MICC</name>
<feature type="transmembrane region" description="Helical" evidence="2">
    <location>
        <begin position="15"/>
        <end position="36"/>
    </location>
</feature>
<keyword evidence="2" id="KW-1133">Transmembrane helix</keyword>
<gene>
    <name evidence="3" type="ORF">GCM10008096_19210</name>
</gene>
<sequence length="174" mass="18178">MGYSPETRKHARSRWVVAVYVAVGVFVVGALIALAFTVMMPRSPAPAPEPTGAPPSSAQVSPVSPSAGAESPGGPSALPTEGLPEPGGQPGDGEPRPADWVGDSQIRVQTFGSSSCPARLERVEATAADELTVYFDSDYGNQACTMDYVGTEHIVDVPEEADGRPLMVRVVVEQ</sequence>
<keyword evidence="2" id="KW-0472">Membrane</keyword>
<reference evidence="4" key="1">
    <citation type="journal article" date="2019" name="Int. J. Syst. Evol. Microbiol.">
        <title>The Global Catalogue of Microorganisms (GCM) 10K type strain sequencing project: providing services to taxonomists for standard genome sequencing and annotation.</title>
        <authorList>
            <consortium name="The Broad Institute Genomics Platform"/>
            <consortium name="The Broad Institute Genome Sequencing Center for Infectious Disease"/>
            <person name="Wu L."/>
            <person name="Ma J."/>
        </authorList>
    </citation>
    <scope>NUCLEOTIDE SEQUENCE [LARGE SCALE GENOMIC DNA]</scope>
    <source>
        <strain evidence="4">KCTC 19466</strain>
    </source>
</reference>
<protein>
    <recommendedName>
        <fullName evidence="5">Serine/threonine protein kinase</fullName>
    </recommendedName>
</protein>
<evidence type="ECO:0008006" key="5">
    <source>
        <dbReference type="Google" id="ProtNLM"/>
    </source>
</evidence>
<organism evidence="3 4">
    <name type="scientific">Zhihengliuella salsuginis</name>
    <dbReference type="NCBI Taxonomy" id="578222"/>
    <lineage>
        <taxon>Bacteria</taxon>
        <taxon>Bacillati</taxon>
        <taxon>Actinomycetota</taxon>
        <taxon>Actinomycetes</taxon>
        <taxon>Micrococcales</taxon>
        <taxon>Micrococcaceae</taxon>
        <taxon>Zhihengliuella</taxon>
    </lineage>
</organism>
<feature type="region of interest" description="Disordered" evidence="1">
    <location>
        <begin position="45"/>
        <end position="103"/>
    </location>
</feature>
<proteinExistence type="predicted"/>
<evidence type="ECO:0000256" key="2">
    <source>
        <dbReference type="SAM" id="Phobius"/>
    </source>
</evidence>
<evidence type="ECO:0000313" key="4">
    <source>
        <dbReference type="Proteomes" id="UP000642819"/>
    </source>
</evidence>
<feature type="compositionally biased region" description="Low complexity" evidence="1">
    <location>
        <begin position="54"/>
        <end position="69"/>
    </location>
</feature>
<dbReference type="Proteomes" id="UP000642819">
    <property type="component" value="Unassembled WGS sequence"/>
</dbReference>
<accession>A0ABQ3GKE6</accession>
<dbReference type="RefSeq" id="WP_189349932.1">
    <property type="nucleotide sequence ID" value="NZ_BMXK01000007.1"/>
</dbReference>